<evidence type="ECO:0000313" key="1">
    <source>
        <dbReference type="EMBL" id="JAH61843.1"/>
    </source>
</evidence>
<reference evidence="1" key="2">
    <citation type="journal article" date="2015" name="Fish Shellfish Immunol.">
        <title>Early steps in the European eel (Anguilla anguilla)-Vibrio vulnificus interaction in the gills: Role of the RtxA13 toxin.</title>
        <authorList>
            <person name="Callol A."/>
            <person name="Pajuelo D."/>
            <person name="Ebbesson L."/>
            <person name="Teles M."/>
            <person name="MacKenzie S."/>
            <person name="Amaro C."/>
        </authorList>
    </citation>
    <scope>NUCLEOTIDE SEQUENCE</scope>
</reference>
<name>A0A0E9UA66_ANGAN</name>
<dbReference type="EMBL" id="GBXM01046734">
    <property type="protein sequence ID" value="JAH61843.1"/>
    <property type="molecule type" value="Transcribed_RNA"/>
</dbReference>
<reference evidence="1" key="1">
    <citation type="submission" date="2014-11" db="EMBL/GenBank/DDBJ databases">
        <authorList>
            <person name="Amaro Gonzalez C."/>
        </authorList>
    </citation>
    <scope>NUCLEOTIDE SEQUENCE</scope>
</reference>
<sequence>MSSTCVFHTFFFSCAFSTHILYCVPISVICTLESVCEI</sequence>
<proteinExistence type="predicted"/>
<protein>
    <submittedName>
        <fullName evidence="1">Uncharacterized protein</fullName>
    </submittedName>
</protein>
<organism evidence="1">
    <name type="scientific">Anguilla anguilla</name>
    <name type="common">European freshwater eel</name>
    <name type="synonym">Muraena anguilla</name>
    <dbReference type="NCBI Taxonomy" id="7936"/>
    <lineage>
        <taxon>Eukaryota</taxon>
        <taxon>Metazoa</taxon>
        <taxon>Chordata</taxon>
        <taxon>Craniata</taxon>
        <taxon>Vertebrata</taxon>
        <taxon>Euteleostomi</taxon>
        <taxon>Actinopterygii</taxon>
        <taxon>Neopterygii</taxon>
        <taxon>Teleostei</taxon>
        <taxon>Anguilliformes</taxon>
        <taxon>Anguillidae</taxon>
        <taxon>Anguilla</taxon>
    </lineage>
</organism>
<dbReference type="AlphaFoldDB" id="A0A0E9UA66"/>
<accession>A0A0E9UA66</accession>